<dbReference type="PANTHER" id="PTHR10809">
    <property type="entry name" value="VESICLE-ASSOCIATED MEMBRANE PROTEIN-ASSOCIATED PROTEIN"/>
    <property type="match status" value="1"/>
</dbReference>
<dbReference type="EMBL" id="JAPWDV010000002">
    <property type="protein sequence ID" value="KAJ6220667.1"/>
    <property type="molecule type" value="Genomic_DNA"/>
</dbReference>
<sequence length="198" mass="22201">MSKKSKLVIDPGKEIHFEGSVQPPGPKPASLDLRNPNSDKRIAFKLRTLDPSRYVVTPRIGILEPGSEVTVNIRFKAVQNMNSYQPDRQRFLVQAMIVQDDKLTPEQCFQTAQPRTIGTSKLKCLFFEKCPTGDRHTEAINDEDHDETASNKSFTSIKSHGLKPGDICDCCGKMENMGLIMAIGAVIIFIWIRGKIRL</sequence>
<evidence type="ECO:0000256" key="2">
    <source>
        <dbReference type="ARBA" id="ARBA00008932"/>
    </source>
</evidence>
<keyword evidence="3 7" id="KW-0812">Transmembrane</keyword>
<evidence type="ECO:0000313" key="9">
    <source>
        <dbReference type="EMBL" id="KAJ6220667.1"/>
    </source>
</evidence>
<keyword evidence="4 7" id="KW-1133">Transmembrane helix</keyword>
<dbReference type="InterPro" id="IPR016763">
    <property type="entry name" value="VAP"/>
</dbReference>
<dbReference type="InterPro" id="IPR000535">
    <property type="entry name" value="MSP_dom"/>
</dbReference>
<name>A0A9Q0MAK9_BLOTA</name>
<evidence type="ECO:0000256" key="4">
    <source>
        <dbReference type="ARBA" id="ARBA00022989"/>
    </source>
</evidence>
<evidence type="ECO:0000256" key="7">
    <source>
        <dbReference type="SAM" id="Phobius"/>
    </source>
</evidence>
<proteinExistence type="inferred from homology"/>
<dbReference type="Gene3D" id="2.60.40.10">
    <property type="entry name" value="Immunoglobulins"/>
    <property type="match status" value="1"/>
</dbReference>
<dbReference type="AlphaFoldDB" id="A0A9Q0MAK9"/>
<evidence type="ECO:0000256" key="1">
    <source>
        <dbReference type="ARBA" id="ARBA00004211"/>
    </source>
</evidence>
<feature type="domain" description="MSP" evidence="8">
    <location>
        <begin position="6"/>
        <end position="127"/>
    </location>
</feature>
<evidence type="ECO:0000259" key="8">
    <source>
        <dbReference type="PROSITE" id="PS50202"/>
    </source>
</evidence>
<dbReference type="OrthoDB" id="264603at2759"/>
<dbReference type="GO" id="GO:0090158">
    <property type="term" value="P:endoplasmic reticulum membrane organization"/>
    <property type="evidence" value="ECO:0007669"/>
    <property type="project" value="TreeGrafter"/>
</dbReference>
<comment type="subcellular location">
    <subcellularLocation>
        <location evidence="1">Membrane</location>
        <topology evidence="1">Single-pass type IV membrane protein</topology>
    </subcellularLocation>
</comment>
<dbReference type="PANTHER" id="PTHR10809:SF6">
    <property type="entry name" value="AT11025P-RELATED"/>
    <property type="match status" value="1"/>
</dbReference>
<dbReference type="InterPro" id="IPR013783">
    <property type="entry name" value="Ig-like_fold"/>
</dbReference>
<evidence type="ECO:0000256" key="6">
    <source>
        <dbReference type="SAM" id="MobiDB-lite"/>
    </source>
</evidence>
<comment type="caution">
    <text evidence="9">The sequence shown here is derived from an EMBL/GenBank/DDBJ whole genome shotgun (WGS) entry which is preliminary data.</text>
</comment>
<evidence type="ECO:0000256" key="5">
    <source>
        <dbReference type="ARBA" id="ARBA00023136"/>
    </source>
</evidence>
<gene>
    <name evidence="9" type="ORF">RDWZM_006479</name>
</gene>
<feature type="region of interest" description="Disordered" evidence="6">
    <location>
        <begin position="1"/>
        <end position="36"/>
    </location>
</feature>
<keyword evidence="10" id="KW-1185">Reference proteome</keyword>
<dbReference type="GO" id="GO:0005886">
    <property type="term" value="C:plasma membrane"/>
    <property type="evidence" value="ECO:0007669"/>
    <property type="project" value="TreeGrafter"/>
</dbReference>
<reference evidence="9" key="1">
    <citation type="submission" date="2022-12" db="EMBL/GenBank/DDBJ databases">
        <title>Genome assemblies of Blomia tropicalis.</title>
        <authorList>
            <person name="Cui Y."/>
        </authorList>
    </citation>
    <scope>NUCLEOTIDE SEQUENCE</scope>
    <source>
        <tissue evidence="9">Adult mites</tissue>
    </source>
</reference>
<dbReference type="SUPFAM" id="SSF49354">
    <property type="entry name" value="PapD-like"/>
    <property type="match status" value="1"/>
</dbReference>
<dbReference type="InterPro" id="IPR008962">
    <property type="entry name" value="PapD-like_sf"/>
</dbReference>
<organism evidence="9 10">
    <name type="scientific">Blomia tropicalis</name>
    <name type="common">Mite</name>
    <dbReference type="NCBI Taxonomy" id="40697"/>
    <lineage>
        <taxon>Eukaryota</taxon>
        <taxon>Metazoa</taxon>
        <taxon>Ecdysozoa</taxon>
        <taxon>Arthropoda</taxon>
        <taxon>Chelicerata</taxon>
        <taxon>Arachnida</taxon>
        <taxon>Acari</taxon>
        <taxon>Acariformes</taxon>
        <taxon>Sarcoptiformes</taxon>
        <taxon>Astigmata</taxon>
        <taxon>Glycyphagoidea</taxon>
        <taxon>Echimyopodidae</taxon>
        <taxon>Blomia</taxon>
    </lineage>
</organism>
<dbReference type="Proteomes" id="UP001142055">
    <property type="component" value="Chromosome 2"/>
</dbReference>
<dbReference type="GO" id="GO:0061817">
    <property type="term" value="P:endoplasmic reticulum-plasma membrane tethering"/>
    <property type="evidence" value="ECO:0007669"/>
    <property type="project" value="TreeGrafter"/>
</dbReference>
<comment type="similarity">
    <text evidence="2">Belongs to the VAMP-associated protein (VAP) (TC 9.B.17) family.</text>
</comment>
<dbReference type="PROSITE" id="PS50202">
    <property type="entry name" value="MSP"/>
    <property type="match status" value="1"/>
</dbReference>
<dbReference type="Pfam" id="PF00635">
    <property type="entry name" value="Motile_Sperm"/>
    <property type="match status" value="1"/>
</dbReference>
<accession>A0A9Q0MAK9</accession>
<evidence type="ECO:0000313" key="10">
    <source>
        <dbReference type="Proteomes" id="UP001142055"/>
    </source>
</evidence>
<feature type="transmembrane region" description="Helical" evidence="7">
    <location>
        <begin position="177"/>
        <end position="194"/>
    </location>
</feature>
<keyword evidence="5 7" id="KW-0472">Membrane</keyword>
<evidence type="ECO:0000256" key="3">
    <source>
        <dbReference type="ARBA" id="ARBA00022692"/>
    </source>
</evidence>
<dbReference type="GO" id="GO:0005789">
    <property type="term" value="C:endoplasmic reticulum membrane"/>
    <property type="evidence" value="ECO:0007669"/>
    <property type="project" value="InterPro"/>
</dbReference>
<protein>
    <recommendedName>
        <fullName evidence="8">MSP domain-containing protein</fullName>
    </recommendedName>
</protein>